<reference evidence="3" key="2">
    <citation type="submission" date="2015-01" db="EMBL/GenBank/DDBJ databases">
        <title>Evolutionary Origins and Diversification of the Mycorrhizal Mutualists.</title>
        <authorList>
            <consortium name="DOE Joint Genome Institute"/>
            <consortium name="Mycorrhizal Genomics Consortium"/>
            <person name="Kohler A."/>
            <person name="Kuo A."/>
            <person name="Nagy L.G."/>
            <person name="Floudas D."/>
            <person name="Copeland A."/>
            <person name="Barry K.W."/>
            <person name="Cichocki N."/>
            <person name="Veneault-Fourrey C."/>
            <person name="LaButti K."/>
            <person name="Lindquist E.A."/>
            <person name="Lipzen A."/>
            <person name="Lundell T."/>
            <person name="Morin E."/>
            <person name="Murat C."/>
            <person name="Riley R."/>
            <person name="Ohm R."/>
            <person name="Sun H."/>
            <person name="Tunlid A."/>
            <person name="Henrissat B."/>
            <person name="Grigoriev I.V."/>
            <person name="Hibbett D.S."/>
            <person name="Martin F."/>
        </authorList>
    </citation>
    <scope>NUCLEOTIDE SEQUENCE [LARGE SCALE GENOMIC DNA]</scope>
    <source>
        <strain evidence="3">Foug A</strain>
    </source>
</reference>
<dbReference type="HOGENOM" id="CLU_2723682_0_0_1"/>
<dbReference type="AlphaFoldDB" id="A0A0C2ZKS6"/>
<feature type="region of interest" description="Disordered" evidence="1">
    <location>
        <begin position="37"/>
        <end position="56"/>
    </location>
</feature>
<organism evidence="2 3">
    <name type="scientific">Scleroderma citrinum Foug A</name>
    <dbReference type="NCBI Taxonomy" id="1036808"/>
    <lineage>
        <taxon>Eukaryota</taxon>
        <taxon>Fungi</taxon>
        <taxon>Dikarya</taxon>
        <taxon>Basidiomycota</taxon>
        <taxon>Agaricomycotina</taxon>
        <taxon>Agaricomycetes</taxon>
        <taxon>Agaricomycetidae</taxon>
        <taxon>Boletales</taxon>
        <taxon>Sclerodermatineae</taxon>
        <taxon>Sclerodermataceae</taxon>
        <taxon>Scleroderma</taxon>
    </lineage>
</organism>
<dbReference type="InParanoid" id="A0A0C2ZKS6"/>
<reference evidence="2 3" key="1">
    <citation type="submission" date="2014-04" db="EMBL/GenBank/DDBJ databases">
        <authorList>
            <consortium name="DOE Joint Genome Institute"/>
            <person name="Kuo A."/>
            <person name="Kohler A."/>
            <person name="Nagy L.G."/>
            <person name="Floudas D."/>
            <person name="Copeland A."/>
            <person name="Barry K.W."/>
            <person name="Cichocki N."/>
            <person name="Veneault-Fourrey C."/>
            <person name="LaButti K."/>
            <person name="Lindquist E.A."/>
            <person name="Lipzen A."/>
            <person name="Lundell T."/>
            <person name="Morin E."/>
            <person name="Murat C."/>
            <person name="Sun H."/>
            <person name="Tunlid A."/>
            <person name="Henrissat B."/>
            <person name="Grigoriev I.V."/>
            <person name="Hibbett D.S."/>
            <person name="Martin F."/>
            <person name="Nordberg H.P."/>
            <person name="Cantor M.N."/>
            <person name="Hua S.X."/>
        </authorList>
    </citation>
    <scope>NUCLEOTIDE SEQUENCE [LARGE SCALE GENOMIC DNA]</scope>
    <source>
        <strain evidence="2 3">Foug A</strain>
    </source>
</reference>
<evidence type="ECO:0000313" key="3">
    <source>
        <dbReference type="Proteomes" id="UP000053989"/>
    </source>
</evidence>
<gene>
    <name evidence="2" type="ORF">SCLCIDRAFT_1215530</name>
</gene>
<evidence type="ECO:0000256" key="1">
    <source>
        <dbReference type="SAM" id="MobiDB-lite"/>
    </source>
</evidence>
<evidence type="ECO:0000313" key="2">
    <source>
        <dbReference type="EMBL" id="KIM62178.1"/>
    </source>
</evidence>
<keyword evidence="3" id="KW-1185">Reference proteome</keyword>
<dbReference type="EMBL" id="KN822045">
    <property type="protein sequence ID" value="KIM62178.1"/>
    <property type="molecule type" value="Genomic_DNA"/>
</dbReference>
<proteinExistence type="predicted"/>
<accession>A0A0C2ZKS6</accession>
<protein>
    <submittedName>
        <fullName evidence="2">Uncharacterized protein</fullName>
    </submittedName>
</protein>
<dbReference type="Proteomes" id="UP000053989">
    <property type="component" value="Unassembled WGS sequence"/>
</dbReference>
<name>A0A0C2ZKS6_9AGAM</name>
<sequence>MPAISYIELGVRYTHCLWSVLHTSKAKLPPSSCWPAGVSLPPNDQSPTGSEKESREVQVPLFDLQRFLNAKT</sequence>